<keyword evidence="2" id="KW-1185">Reference proteome</keyword>
<reference evidence="1 2" key="1">
    <citation type="submission" date="2019-06" db="EMBL/GenBank/DDBJ databases">
        <title>Sequencing the genomes of 1000 actinobacteria strains.</title>
        <authorList>
            <person name="Klenk H.-P."/>
        </authorList>
    </citation>
    <scope>NUCLEOTIDE SEQUENCE [LARGE SCALE GENOMIC DNA]</scope>
    <source>
        <strain evidence="1 2">DSM 45043</strain>
    </source>
</reference>
<proteinExistence type="predicted"/>
<evidence type="ECO:0000313" key="2">
    <source>
        <dbReference type="Proteomes" id="UP000316706"/>
    </source>
</evidence>
<name>A0A543IE11_9ACTN</name>
<protein>
    <submittedName>
        <fullName evidence="1">Uncharacterized protein</fullName>
    </submittedName>
</protein>
<dbReference type="AlphaFoldDB" id="A0A543IE11"/>
<gene>
    <name evidence="1" type="ORF">FHX41_2495</name>
</gene>
<accession>A0A543IE11</accession>
<sequence length="66" mass="6839">MTTGVNTEAVVAESDDKPGRRVGPVGGAVLYGCSANAVVHGAGPIRSSVRGVGGARERWRPLWHGR</sequence>
<comment type="caution">
    <text evidence="1">The sequence shown here is derived from an EMBL/GenBank/DDBJ whole genome shotgun (WGS) entry which is preliminary data.</text>
</comment>
<evidence type="ECO:0000313" key="1">
    <source>
        <dbReference type="EMBL" id="TQM68827.1"/>
    </source>
</evidence>
<dbReference type="Proteomes" id="UP000316706">
    <property type="component" value="Unassembled WGS sequence"/>
</dbReference>
<dbReference type="EMBL" id="VFPO01000001">
    <property type="protein sequence ID" value="TQM68827.1"/>
    <property type="molecule type" value="Genomic_DNA"/>
</dbReference>
<organism evidence="1 2">
    <name type="scientific">Actinomadura hallensis</name>
    <dbReference type="NCBI Taxonomy" id="337895"/>
    <lineage>
        <taxon>Bacteria</taxon>
        <taxon>Bacillati</taxon>
        <taxon>Actinomycetota</taxon>
        <taxon>Actinomycetes</taxon>
        <taxon>Streptosporangiales</taxon>
        <taxon>Thermomonosporaceae</taxon>
        <taxon>Actinomadura</taxon>
    </lineage>
</organism>